<accession>A0AAD7GUP4</accession>
<feature type="transmembrane region" description="Helical" evidence="10">
    <location>
        <begin position="302"/>
        <end position="320"/>
    </location>
</feature>
<keyword evidence="4 10" id="KW-0812">Transmembrane</keyword>
<evidence type="ECO:0000313" key="14">
    <source>
        <dbReference type="Proteomes" id="UP001221757"/>
    </source>
</evidence>
<dbReference type="Pfam" id="PF00083">
    <property type="entry name" value="Sugar_tr"/>
    <property type="match status" value="1"/>
</dbReference>
<feature type="transmembrane region" description="Helical" evidence="10">
    <location>
        <begin position="401"/>
        <end position="425"/>
    </location>
</feature>
<evidence type="ECO:0000256" key="8">
    <source>
        <dbReference type="RuleBase" id="RU003346"/>
    </source>
</evidence>
<dbReference type="EMBL" id="JARKIE010000008">
    <property type="protein sequence ID" value="KAJ7705582.1"/>
    <property type="molecule type" value="Genomic_DNA"/>
</dbReference>
<dbReference type="FunFam" id="1.20.1250.20:FF:000134">
    <property type="entry name" value="MFS sugar transporter protein"/>
    <property type="match status" value="1"/>
</dbReference>
<feature type="transmembrane region" description="Helical" evidence="10">
    <location>
        <begin position="112"/>
        <end position="133"/>
    </location>
</feature>
<dbReference type="PROSITE" id="PS00217">
    <property type="entry name" value="SUGAR_TRANSPORT_2"/>
    <property type="match status" value="1"/>
</dbReference>
<dbReference type="GO" id="GO:0005351">
    <property type="term" value="F:carbohydrate:proton symporter activity"/>
    <property type="evidence" value="ECO:0007669"/>
    <property type="project" value="TreeGrafter"/>
</dbReference>
<feature type="compositionally biased region" description="Basic and acidic residues" evidence="9">
    <location>
        <begin position="482"/>
        <end position="491"/>
    </location>
</feature>
<feature type="transmembrane region" description="Helical" evidence="10">
    <location>
        <begin position="431"/>
        <end position="450"/>
    </location>
</feature>
<evidence type="ECO:0000256" key="2">
    <source>
        <dbReference type="ARBA" id="ARBA00010992"/>
    </source>
</evidence>
<evidence type="ECO:0000259" key="12">
    <source>
        <dbReference type="PROSITE" id="PS50850"/>
    </source>
</evidence>
<gene>
    <name evidence="13" type="ORF">B0H17DRAFT_1166651</name>
</gene>
<evidence type="ECO:0000256" key="11">
    <source>
        <dbReference type="SAM" id="SignalP"/>
    </source>
</evidence>
<comment type="similarity">
    <text evidence="2 8">Belongs to the major facilitator superfamily. Sugar transporter (TC 2.A.1.1) family.</text>
</comment>
<keyword evidence="5 10" id="KW-1133">Transmembrane helix</keyword>
<evidence type="ECO:0000256" key="10">
    <source>
        <dbReference type="SAM" id="Phobius"/>
    </source>
</evidence>
<evidence type="ECO:0000256" key="9">
    <source>
        <dbReference type="SAM" id="MobiDB-lite"/>
    </source>
</evidence>
<comment type="subcellular location">
    <subcellularLocation>
        <location evidence="1">Membrane</location>
        <topology evidence="1">Multi-pass membrane protein</topology>
    </subcellularLocation>
</comment>
<dbReference type="PANTHER" id="PTHR48022:SF11">
    <property type="entry name" value="MONOSACCHARIDE TRANSPORTER (HXT8), PUTATIVE (AFU_ORTHOLOGUE AFUA_2G08120)-RELATED"/>
    <property type="match status" value="1"/>
</dbReference>
<dbReference type="AlphaFoldDB" id="A0AAD7GUP4"/>
<evidence type="ECO:0000256" key="1">
    <source>
        <dbReference type="ARBA" id="ARBA00004141"/>
    </source>
</evidence>
<feature type="chain" id="PRO_5042179600" evidence="11">
    <location>
        <begin position="20"/>
        <end position="500"/>
    </location>
</feature>
<dbReference type="InterPro" id="IPR020846">
    <property type="entry name" value="MFS_dom"/>
</dbReference>
<feature type="transmembrane region" description="Helical" evidence="10">
    <location>
        <begin position="184"/>
        <end position="201"/>
    </location>
</feature>
<dbReference type="InterPro" id="IPR050360">
    <property type="entry name" value="MFS_Sugar_Transporters"/>
</dbReference>
<evidence type="ECO:0000256" key="7">
    <source>
        <dbReference type="ARBA" id="ARBA00049119"/>
    </source>
</evidence>
<keyword evidence="11" id="KW-0732">Signal</keyword>
<keyword evidence="14" id="KW-1185">Reference proteome</keyword>
<feature type="transmembrane region" description="Helical" evidence="10">
    <location>
        <begin position="56"/>
        <end position="79"/>
    </location>
</feature>
<evidence type="ECO:0000256" key="3">
    <source>
        <dbReference type="ARBA" id="ARBA00022448"/>
    </source>
</evidence>
<dbReference type="PROSITE" id="PS50850">
    <property type="entry name" value="MFS"/>
    <property type="match status" value="1"/>
</dbReference>
<feature type="transmembrane region" description="Helical" evidence="10">
    <location>
        <begin position="361"/>
        <end position="380"/>
    </location>
</feature>
<dbReference type="Gene3D" id="1.20.1250.20">
    <property type="entry name" value="MFS general substrate transporter like domains"/>
    <property type="match status" value="1"/>
</dbReference>
<dbReference type="InterPro" id="IPR036259">
    <property type="entry name" value="MFS_trans_sf"/>
</dbReference>
<dbReference type="NCBIfam" id="TIGR00879">
    <property type="entry name" value="SP"/>
    <property type="match status" value="1"/>
</dbReference>
<feature type="signal peptide" evidence="11">
    <location>
        <begin position="1"/>
        <end position="19"/>
    </location>
</feature>
<evidence type="ECO:0000256" key="4">
    <source>
        <dbReference type="ARBA" id="ARBA00022692"/>
    </source>
</evidence>
<dbReference type="Proteomes" id="UP001221757">
    <property type="component" value="Unassembled WGS sequence"/>
</dbReference>
<feature type="domain" description="Major facilitator superfamily (MFS) profile" evidence="12">
    <location>
        <begin position="19"/>
        <end position="454"/>
    </location>
</feature>
<proteinExistence type="inferred from homology"/>
<reference evidence="13" key="1">
    <citation type="submission" date="2023-03" db="EMBL/GenBank/DDBJ databases">
        <title>Massive genome expansion in bonnet fungi (Mycena s.s.) driven by repeated elements and novel gene families across ecological guilds.</title>
        <authorList>
            <consortium name="Lawrence Berkeley National Laboratory"/>
            <person name="Harder C.B."/>
            <person name="Miyauchi S."/>
            <person name="Viragh M."/>
            <person name="Kuo A."/>
            <person name="Thoen E."/>
            <person name="Andreopoulos B."/>
            <person name="Lu D."/>
            <person name="Skrede I."/>
            <person name="Drula E."/>
            <person name="Henrissat B."/>
            <person name="Morin E."/>
            <person name="Kohler A."/>
            <person name="Barry K."/>
            <person name="LaButti K."/>
            <person name="Morin E."/>
            <person name="Salamov A."/>
            <person name="Lipzen A."/>
            <person name="Mereny Z."/>
            <person name="Hegedus B."/>
            <person name="Baldrian P."/>
            <person name="Stursova M."/>
            <person name="Weitz H."/>
            <person name="Taylor A."/>
            <person name="Grigoriev I.V."/>
            <person name="Nagy L.G."/>
            <person name="Martin F."/>
            <person name="Kauserud H."/>
        </authorList>
    </citation>
    <scope>NUCLEOTIDE SEQUENCE</scope>
    <source>
        <strain evidence="13">CBHHK067</strain>
    </source>
</reference>
<organism evidence="13 14">
    <name type="scientific">Mycena rosella</name>
    <name type="common">Pink bonnet</name>
    <name type="synonym">Agaricus rosellus</name>
    <dbReference type="NCBI Taxonomy" id="1033263"/>
    <lineage>
        <taxon>Eukaryota</taxon>
        <taxon>Fungi</taxon>
        <taxon>Dikarya</taxon>
        <taxon>Basidiomycota</taxon>
        <taxon>Agaricomycotina</taxon>
        <taxon>Agaricomycetes</taxon>
        <taxon>Agaricomycetidae</taxon>
        <taxon>Agaricales</taxon>
        <taxon>Marasmiineae</taxon>
        <taxon>Mycenaceae</taxon>
        <taxon>Mycena</taxon>
    </lineage>
</organism>
<feature type="transmembrane region" description="Helical" evidence="10">
    <location>
        <begin position="145"/>
        <end position="164"/>
    </location>
</feature>
<feature type="transmembrane region" description="Helical" evidence="10">
    <location>
        <begin position="266"/>
        <end position="287"/>
    </location>
</feature>
<comment type="catalytic activity">
    <reaction evidence="7">
        <text>myo-inositol(out) + H(+)(out) = myo-inositol(in) + H(+)(in)</text>
        <dbReference type="Rhea" id="RHEA:60364"/>
        <dbReference type="ChEBI" id="CHEBI:15378"/>
        <dbReference type="ChEBI" id="CHEBI:17268"/>
    </reaction>
</comment>
<comment type="caution">
    <text evidence="13">The sequence shown here is derived from an EMBL/GenBank/DDBJ whole genome shotgun (WGS) entry which is preliminary data.</text>
</comment>
<name>A0AAD7GUP4_MYCRO</name>
<keyword evidence="3 8" id="KW-0813">Transport</keyword>
<dbReference type="PRINTS" id="PR00171">
    <property type="entry name" value="SUGRTRNSPORT"/>
</dbReference>
<dbReference type="InterPro" id="IPR003663">
    <property type="entry name" value="Sugar/inositol_transpt"/>
</dbReference>
<dbReference type="InterPro" id="IPR005828">
    <property type="entry name" value="MFS_sugar_transport-like"/>
</dbReference>
<evidence type="ECO:0000256" key="5">
    <source>
        <dbReference type="ARBA" id="ARBA00022989"/>
    </source>
</evidence>
<protein>
    <submittedName>
        <fullName evidence="13">General substrate transporter</fullName>
    </submittedName>
</protein>
<dbReference type="InterPro" id="IPR005829">
    <property type="entry name" value="Sugar_transporter_CS"/>
</dbReference>
<evidence type="ECO:0000256" key="6">
    <source>
        <dbReference type="ARBA" id="ARBA00023136"/>
    </source>
</evidence>
<dbReference type="PANTHER" id="PTHR48022">
    <property type="entry name" value="PLASTIDIC GLUCOSE TRANSPORTER 4"/>
    <property type="match status" value="1"/>
</dbReference>
<sequence>MVNSHIIMVLICASSRTFGALTFSPGSFLFGYDTGIITTSIAHTSFKNYMNHPNSVLTGAIVSTYVAGEAVGAIIQMLIGDVLGRKRFMQVLCIIVTAGTVIQTAAQNYAMFLVGRILTGIAVGGLVSTVPIYNSEISPPASRGFIGGLSGYMIGIGGFLANWIGYGCGYISDSNNAQWRVPLALQIPPGVVLFIGLCFFLPDSPRWLITKGRDEEALAAFTSVRRDLSGDALLEEFEAIKAQIHHEQATEVKSFGEAWTKYKRRVIIAVAVQTMTSASGVNVINYYQTILYQQLGQTGKSILLLAAVYGTVGVTINFLSINLVDRFGRVKLLCGASIGLCLDLIYSAVMSQIYAHSDNKVGKGFAILGVYMFTAIYYLGINSTTWLYGVEILPIFLRSKVTGLASLSHFVVNIALTQAATTAFANIGTNYYYVFVGTTGFSAIGAYLFFPETKGKSLEAIAASFGDIVAMRDAATNQGKQKLGDEERVELRQSVSNTSQ</sequence>
<feature type="transmembrane region" description="Helical" evidence="10">
    <location>
        <begin position="332"/>
        <end position="355"/>
    </location>
</feature>
<feature type="transmembrane region" description="Helical" evidence="10">
    <location>
        <begin position="88"/>
        <end position="106"/>
    </location>
</feature>
<dbReference type="GO" id="GO:0016020">
    <property type="term" value="C:membrane"/>
    <property type="evidence" value="ECO:0007669"/>
    <property type="project" value="UniProtKB-SubCell"/>
</dbReference>
<feature type="region of interest" description="Disordered" evidence="9">
    <location>
        <begin position="478"/>
        <end position="500"/>
    </location>
</feature>
<evidence type="ECO:0000313" key="13">
    <source>
        <dbReference type="EMBL" id="KAJ7705582.1"/>
    </source>
</evidence>
<dbReference type="SUPFAM" id="SSF103473">
    <property type="entry name" value="MFS general substrate transporter"/>
    <property type="match status" value="1"/>
</dbReference>
<keyword evidence="6 10" id="KW-0472">Membrane</keyword>